<organism evidence="2 3">
    <name type="scientific">Anopheles culicifacies</name>
    <dbReference type="NCBI Taxonomy" id="139723"/>
    <lineage>
        <taxon>Eukaryota</taxon>
        <taxon>Metazoa</taxon>
        <taxon>Ecdysozoa</taxon>
        <taxon>Arthropoda</taxon>
        <taxon>Hexapoda</taxon>
        <taxon>Insecta</taxon>
        <taxon>Pterygota</taxon>
        <taxon>Neoptera</taxon>
        <taxon>Endopterygota</taxon>
        <taxon>Diptera</taxon>
        <taxon>Nematocera</taxon>
        <taxon>Culicoidea</taxon>
        <taxon>Culicidae</taxon>
        <taxon>Anophelinae</taxon>
        <taxon>Anopheles</taxon>
        <taxon>culicifacies species complex</taxon>
    </lineage>
</organism>
<keyword evidence="3" id="KW-1185">Reference proteome</keyword>
<dbReference type="Proteomes" id="UP000075883">
    <property type="component" value="Unassembled WGS sequence"/>
</dbReference>
<dbReference type="EnsemblMetazoa" id="ACUA009725-RA">
    <property type="protein sequence ID" value="ACUA009725-PA"/>
    <property type="gene ID" value="ACUA009725"/>
</dbReference>
<evidence type="ECO:0000313" key="3">
    <source>
        <dbReference type="Proteomes" id="UP000075883"/>
    </source>
</evidence>
<keyword evidence="1" id="KW-1133">Transmembrane helix</keyword>
<dbReference type="VEuPathDB" id="VectorBase:ACUA009725"/>
<proteinExistence type="predicted"/>
<name>A0A182M561_9DIPT</name>
<sequence>MPHAKLRHPRMFNRKLRYVKAKKPKISPCVVPWFEYAVNRPRRRQVFSRGGPRNYRNAEYSPEMYRLLNALFLVLLGVFGVLFAMYMWFTVLNSPSVTGSDKKPAVIDEHDMPLYTQRSQRLSMIGVGQ</sequence>
<protein>
    <submittedName>
        <fullName evidence="2">Uncharacterized protein</fullName>
    </submittedName>
</protein>
<evidence type="ECO:0000256" key="1">
    <source>
        <dbReference type="SAM" id="Phobius"/>
    </source>
</evidence>
<reference evidence="3" key="1">
    <citation type="submission" date="2013-09" db="EMBL/GenBank/DDBJ databases">
        <title>The Genome Sequence of Anopheles culicifacies species A.</title>
        <authorList>
            <consortium name="The Broad Institute Genomics Platform"/>
            <person name="Neafsey D.E."/>
            <person name="Besansky N."/>
            <person name="Howell P."/>
            <person name="Walton C."/>
            <person name="Young S.K."/>
            <person name="Zeng Q."/>
            <person name="Gargeya S."/>
            <person name="Fitzgerald M."/>
            <person name="Haas B."/>
            <person name="Abouelleil A."/>
            <person name="Allen A.W."/>
            <person name="Alvarado L."/>
            <person name="Arachchi H.M."/>
            <person name="Berlin A.M."/>
            <person name="Chapman S.B."/>
            <person name="Gainer-Dewar J."/>
            <person name="Goldberg J."/>
            <person name="Griggs A."/>
            <person name="Gujja S."/>
            <person name="Hansen M."/>
            <person name="Howarth C."/>
            <person name="Imamovic A."/>
            <person name="Ireland A."/>
            <person name="Larimer J."/>
            <person name="McCowan C."/>
            <person name="Murphy C."/>
            <person name="Pearson M."/>
            <person name="Poon T.W."/>
            <person name="Priest M."/>
            <person name="Roberts A."/>
            <person name="Saif S."/>
            <person name="Shea T."/>
            <person name="Sisk P."/>
            <person name="Sykes S."/>
            <person name="Wortman J."/>
            <person name="Nusbaum C."/>
            <person name="Birren B."/>
        </authorList>
    </citation>
    <scope>NUCLEOTIDE SEQUENCE [LARGE SCALE GENOMIC DNA]</scope>
    <source>
        <strain evidence="3">A-37</strain>
    </source>
</reference>
<keyword evidence="1" id="KW-0812">Transmembrane</keyword>
<keyword evidence="1" id="KW-0472">Membrane</keyword>
<accession>A0A182M561</accession>
<evidence type="ECO:0000313" key="2">
    <source>
        <dbReference type="EnsemblMetazoa" id="ACUA009725-PA"/>
    </source>
</evidence>
<dbReference type="AlphaFoldDB" id="A0A182M561"/>
<feature type="transmembrane region" description="Helical" evidence="1">
    <location>
        <begin position="67"/>
        <end position="89"/>
    </location>
</feature>
<reference evidence="2" key="2">
    <citation type="submission" date="2020-05" db="UniProtKB">
        <authorList>
            <consortium name="EnsemblMetazoa"/>
        </authorList>
    </citation>
    <scope>IDENTIFICATION</scope>
    <source>
        <strain evidence="2">A-37</strain>
    </source>
</reference>
<dbReference type="EMBL" id="AXCM01005966">
    <property type="status" value="NOT_ANNOTATED_CDS"/>
    <property type="molecule type" value="Genomic_DNA"/>
</dbReference>